<comment type="caution">
    <text evidence="12">The sequence shown here is derived from an EMBL/GenBank/DDBJ whole genome shotgun (WGS) entry which is preliminary data.</text>
</comment>
<dbReference type="GO" id="GO:0051536">
    <property type="term" value="F:iron-sulfur cluster binding"/>
    <property type="evidence" value="ECO:0007669"/>
    <property type="project" value="UniProtKB-KW"/>
</dbReference>
<dbReference type="PANTHER" id="PTHR42917">
    <property type="entry name" value="2,4-DIENOYL-COA REDUCTASE"/>
    <property type="match status" value="1"/>
</dbReference>
<dbReference type="InterPro" id="IPR001155">
    <property type="entry name" value="OxRdtase_FMN_N"/>
</dbReference>
<dbReference type="RefSeq" id="WP_117447186.1">
    <property type="nucleotide sequence ID" value="NZ_CALCIP010000003.1"/>
</dbReference>
<protein>
    <submittedName>
        <fullName evidence="12">FAD-binding protein</fullName>
    </submittedName>
</protein>
<dbReference type="GO" id="GO:0016491">
    <property type="term" value="F:oxidoreductase activity"/>
    <property type="evidence" value="ECO:0007669"/>
    <property type="project" value="UniProtKB-KW"/>
</dbReference>
<dbReference type="SUPFAM" id="SSF51905">
    <property type="entry name" value="FAD/NAD(P)-binding domain"/>
    <property type="match status" value="1"/>
</dbReference>
<dbReference type="Proteomes" id="UP000260721">
    <property type="component" value="Unassembled WGS sequence"/>
</dbReference>
<keyword evidence="7" id="KW-0560">Oxidoreductase</keyword>
<accession>A0A3E3DV36</accession>
<evidence type="ECO:0000256" key="7">
    <source>
        <dbReference type="ARBA" id="ARBA00023002"/>
    </source>
</evidence>
<dbReference type="CDD" id="cd02803">
    <property type="entry name" value="OYE_like_FMN_family"/>
    <property type="match status" value="1"/>
</dbReference>
<reference evidence="12 13" key="1">
    <citation type="submission" date="2018-08" db="EMBL/GenBank/DDBJ databases">
        <title>A genome reference for cultivated species of the human gut microbiota.</title>
        <authorList>
            <person name="Zou Y."/>
            <person name="Xue W."/>
            <person name="Luo G."/>
        </authorList>
    </citation>
    <scope>NUCLEOTIDE SEQUENCE [LARGE SCALE GENOMIC DNA]</scope>
    <source>
        <strain evidence="12 13">TF08-11</strain>
    </source>
</reference>
<evidence type="ECO:0000256" key="9">
    <source>
        <dbReference type="ARBA" id="ARBA00023014"/>
    </source>
</evidence>
<comment type="cofactor">
    <cofactor evidence="2">
        <name>[4Fe-4S] cluster</name>
        <dbReference type="ChEBI" id="CHEBI:49883"/>
    </cofactor>
</comment>
<keyword evidence="8" id="KW-0408">Iron</keyword>
<organism evidence="12 13">
    <name type="scientific">Faecalicoccus pleomorphus</name>
    <dbReference type="NCBI Taxonomy" id="1323"/>
    <lineage>
        <taxon>Bacteria</taxon>
        <taxon>Bacillati</taxon>
        <taxon>Bacillota</taxon>
        <taxon>Erysipelotrichia</taxon>
        <taxon>Erysipelotrichales</taxon>
        <taxon>Erysipelotrichaceae</taxon>
        <taxon>Faecalicoccus</taxon>
    </lineage>
</organism>
<dbReference type="GO" id="GO:0010181">
    <property type="term" value="F:FMN binding"/>
    <property type="evidence" value="ECO:0007669"/>
    <property type="project" value="InterPro"/>
</dbReference>
<keyword evidence="5" id="KW-0288">FMN</keyword>
<name>A0A3E3DV36_9FIRM</name>
<dbReference type="InterPro" id="IPR051793">
    <property type="entry name" value="NADH:flavin_oxidoreductase"/>
</dbReference>
<feature type="domain" description="FAD/NAD(P)-binding" evidence="11">
    <location>
        <begin position="378"/>
        <end position="603"/>
    </location>
</feature>
<keyword evidence="6" id="KW-0479">Metal-binding</keyword>
<dbReference type="EMBL" id="QUSK01000034">
    <property type="protein sequence ID" value="RGD73140.1"/>
    <property type="molecule type" value="Genomic_DNA"/>
</dbReference>
<dbReference type="PRINTS" id="PR00469">
    <property type="entry name" value="PNDRDTASEII"/>
</dbReference>
<comment type="cofactor">
    <cofactor evidence="1">
        <name>FMN</name>
        <dbReference type="ChEBI" id="CHEBI:58210"/>
    </cofactor>
</comment>
<dbReference type="Pfam" id="PF00724">
    <property type="entry name" value="Oxidored_FMN"/>
    <property type="match status" value="1"/>
</dbReference>
<dbReference type="GO" id="GO:0046872">
    <property type="term" value="F:metal ion binding"/>
    <property type="evidence" value="ECO:0007669"/>
    <property type="project" value="UniProtKB-KW"/>
</dbReference>
<evidence type="ECO:0000256" key="8">
    <source>
        <dbReference type="ARBA" id="ARBA00023004"/>
    </source>
</evidence>
<evidence type="ECO:0000256" key="2">
    <source>
        <dbReference type="ARBA" id="ARBA00001966"/>
    </source>
</evidence>
<evidence type="ECO:0000256" key="4">
    <source>
        <dbReference type="ARBA" id="ARBA00022630"/>
    </source>
</evidence>
<evidence type="ECO:0000259" key="11">
    <source>
        <dbReference type="Pfam" id="PF07992"/>
    </source>
</evidence>
<feature type="domain" description="NADH:flavin oxidoreductase/NADH oxidase N-terminal" evidence="10">
    <location>
        <begin position="2"/>
        <end position="333"/>
    </location>
</feature>
<gene>
    <name evidence="12" type="ORF">DXC78_11700</name>
</gene>
<dbReference type="Gene3D" id="3.20.20.70">
    <property type="entry name" value="Aldolase class I"/>
    <property type="match status" value="1"/>
</dbReference>
<evidence type="ECO:0000256" key="5">
    <source>
        <dbReference type="ARBA" id="ARBA00022643"/>
    </source>
</evidence>
<evidence type="ECO:0000256" key="1">
    <source>
        <dbReference type="ARBA" id="ARBA00001917"/>
    </source>
</evidence>
<dbReference type="InterPro" id="IPR036188">
    <property type="entry name" value="FAD/NAD-bd_sf"/>
</dbReference>
<dbReference type="AlphaFoldDB" id="A0A3E3DV36"/>
<keyword evidence="9" id="KW-0411">Iron-sulfur</keyword>
<keyword evidence="4" id="KW-0285">Flavoprotein</keyword>
<evidence type="ECO:0000313" key="13">
    <source>
        <dbReference type="Proteomes" id="UP000260721"/>
    </source>
</evidence>
<proteinExistence type="inferred from homology"/>
<dbReference type="Gene3D" id="3.40.50.720">
    <property type="entry name" value="NAD(P)-binding Rossmann-like Domain"/>
    <property type="match status" value="1"/>
</dbReference>
<dbReference type="InterPro" id="IPR023753">
    <property type="entry name" value="FAD/NAD-binding_dom"/>
</dbReference>
<evidence type="ECO:0000256" key="6">
    <source>
        <dbReference type="ARBA" id="ARBA00022723"/>
    </source>
</evidence>
<dbReference type="InterPro" id="IPR013785">
    <property type="entry name" value="Aldolase_TIM"/>
</dbReference>
<comment type="similarity">
    <text evidence="3">In the N-terminal section; belongs to the NADH:flavin oxidoreductase/NADH oxidase family.</text>
</comment>
<dbReference type="PRINTS" id="PR00368">
    <property type="entry name" value="FADPNR"/>
</dbReference>
<evidence type="ECO:0000256" key="3">
    <source>
        <dbReference type="ARBA" id="ARBA00011048"/>
    </source>
</evidence>
<evidence type="ECO:0000313" key="12">
    <source>
        <dbReference type="EMBL" id="RGD73140.1"/>
    </source>
</evidence>
<dbReference type="SUPFAM" id="SSF51395">
    <property type="entry name" value="FMN-linked oxidoreductases"/>
    <property type="match status" value="1"/>
</dbReference>
<dbReference type="Gene3D" id="3.50.50.60">
    <property type="entry name" value="FAD/NAD(P)-binding domain"/>
    <property type="match status" value="1"/>
</dbReference>
<dbReference type="PANTHER" id="PTHR42917:SF2">
    <property type="entry name" value="2,4-DIENOYL-COA REDUCTASE [(2E)-ENOYL-COA-PRODUCING]"/>
    <property type="match status" value="1"/>
</dbReference>
<dbReference type="Pfam" id="PF07992">
    <property type="entry name" value="Pyr_redox_2"/>
    <property type="match status" value="1"/>
</dbReference>
<evidence type="ECO:0000259" key="10">
    <source>
        <dbReference type="Pfam" id="PF00724"/>
    </source>
</evidence>
<sequence length="639" mass="70674">MQLFESVQIGTMRLKNRIVLAPMGTTTDQSCAFNAYDLAYYEERAKGGAGLIMTGAVSVSDEFEPPACQLLNSNKHVYMLHRIAESVHAYGAKFAIQLSPGIGRMNWIDPHTAPYSASPCPNYYNPELICKELPIEGIHKLVKAMGESAKLAKDAGVDMIEIHGYGGYLIDQFISSKWNHRTDEYGGSFENRQRFLFEIIDEIRKTCGKNYPIAVKVTLDSMDDDEKPLEEGLSIIKRLSQSGIDLIHYGRGSYSCRWRMVSSVYQHPGFDLEAARLVREVSGKVPVMAHGKLNHPDVANKAISDGLVDLIAIGHGLIADPHWPNKVKENRLDEIVPCIGCGECHFNAMKGHPRPCAVNPLCMHEKEYQLYPAKTKKRILVLGGGPAGLKAAAIAAQRGFDVTLWEKNQYLGGALAAAAAMKFKKDVKDQLEYLIRQVKKYKVDIVLEKEAILEDVLSFHPDRVIVAIGANPVVIPIKGHDLPHVTTAIPALLHPETVKQNVVIIGGGEVGCEMGVEFASKGKKVTIVEIAEDILMAPSFVANKQNIRYMVEHSLLHVLTSCATKEIKEKEVIVEVNGNQEVLKADTVIFSTGFRSEHSLFEQLIDKNIDVVEIGDSQKPGKVIDAIHQGYHCMRVYEG</sequence>